<protein>
    <submittedName>
        <fullName evidence="2">Ssl1 domain-containing protein</fullName>
    </submittedName>
</protein>
<organism evidence="2">
    <name type="scientific">Brugia timori</name>
    <dbReference type="NCBI Taxonomy" id="42155"/>
    <lineage>
        <taxon>Eukaryota</taxon>
        <taxon>Metazoa</taxon>
        <taxon>Ecdysozoa</taxon>
        <taxon>Nematoda</taxon>
        <taxon>Chromadorea</taxon>
        <taxon>Rhabditida</taxon>
        <taxon>Spirurina</taxon>
        <taxon>Spiruromorpha</taxon>
        <taxon>Filarioidea</taxon>
        <taxon>Onchocercidae</taxon>
        <taxon>Brugia</taxon>
    </lineage>
</organism>
<dbReference type="GO" id="GO:0006357">
    <property type="term" value="P:regulation of transcription by RNA polymerase II"/>
    <property type="evidence" value="ECO:0007669"/>
    <property type="project" value="TreeGrafter"/>
</dbReference>
<dbReference type="InterPro" id="IPR007198">
    <property type="entry name" value="Ssl1-like"/>
</dbReference>
<proteinExistence type="predicted"/>
<reference evidence="2" key="1">
    <citation type="submission" date="2017-02" db="UniProtKB">
        <authorList>
            <consortium name="WormBaseParasite"/>
        </authorList>
    </citation>
    <scope>IDENTIFICATION</scope>
</reference>
<accession>A0A0R3QJ37</accession>
<dbReference type="InterPro" id="IPR036465">
    <property type="entry name" value="vWFA_dom_sf"/>
</dbReference>
<evidence type="ECO:0000259" key="1">
    <source>
        <dbReference type="Pfam" id="PF04056"/>
    </source>
</evidence>
<dbReference type="Gene3D" id="3.40.50.410">
    <property type="entry name" value="von Willebrand factor, type A domain"/>
    <property type="match status" value="1"/>
</dbReference>
<dbReference type="GO" id="GO:0005675">
    <property type="term" value="C:transcription factor TFIIH holo complex"/>
    <property type="evidence" value="ECO:0007669"/>
    <property type="project" value="TreeGrafter"/>
</dbReference>
<dbReference type="Pfam" id="PF04056">
    <property type="entry name" value="Ssl1"/>
    <property type="match status" value="1"/>
</dbReference>
<dbReference type="GO" id="GO:0006289">
    <property type="term" value="P:nucleotide-excision repair"/>
    <property type="evidence" value="ECO:0007669"/>
    <property type="project" value="TreeGrafter"/>
</dbReference>
<dbReference type="PANTHER" id="PTHR12695">
    <property type="entry name" value="GENERAL TRANSCRIPTION FACTOR IIH SUBUNIT 2"/>
    <property type="match status" value="1"/>
</dbReference>
<sequence length="119" mass="13605">LNIRDVLREDESGSIEKSVAKLILDAKRKKRLNNRPAKVRLGIMRYVYLVIDCSFSMADKSIQPSRLAVTIKALNQFLDKFSEQNPISQVGVVVCRDKRAERLIPLTGYLIVYIHSVFL</sequence>
<dbReference type="PANTHER" id="PTHR12695:SF2">
    <property type="entry name" value="GENERAL TRANSCRIPTION FACTOR IIH SUBUNIT 2-RELATED"/>
    <property type="match status" value="1"/>
</dbReference>
<evidence type="ECO:0000313" key="2">
    <source>
        <dbReference type="WBParaSite" id="BTMF_0000643301-mRNA-1"/>
    </source>
</evidence>
<dbReference type="STRING" id="42155.A0A0R3QJ37"/>
<dbReference type="AlphaFoldDB" id="A0A0R3QJ37"/>
<feature type="domain" description="Ssl1-like" evidence="1">
    <location>
        <begin position="50"/>
        <end position="116"/>
    </location>
</feature>
<name>A0A0R3QJ37_9BILA</name>
<dbReference type="WBParaSite" id="BTMF_0000643301-mRNA-1">
    <property type="protein sequence ID" value="BTMF_0000643301-mRNA-1"/>
    <property type="gene ID" value="BTMF_0000643301"/>
</dbReference>
<dbReference type="SUPFAM" id="SSF53300">
    <property type="entry name" value="vWA-like"/>
    <property type="match status" value="1"/>
</dbReference>